<dbReference type="SUPFAM" id="SSF52540">
    <property type="entry name" value="P-loop containing nucleoside triphosphate hydrolases"/>
    <property type="match status" value="2"/>
</dbReference>
<feature type="domain" description="Type III restriction enzyme C-terminal endonuclease" evidence="2">
    <location>
        <begin position="861"/>
        <end position="965"/>
    </location>
</feature>
<accession>A0AAW6TJR7</accession>
<dbReference type="NCBIfam" id="NF012027">
    <property type="entry name" value="PRK15483.1"/>
    <property type="match status" value="1"/>
</dbReference>
<evidence type="ECO:0000313" key="3">
    <source>
        <dbReference type="EMBL" id="MDI4510284.1"/>
    </source>
</evidence>
<keyword evidence="3" id="KW-0378">Hydrolase</keyword>
<dbReference type="GO" id="GO:0005524">
    <property type="term" value="F:ATP binding"/>
    <property type="evidence" value="ECO:0007669"/>
    <property type="project" value="InterPro"/>
</dbReference>
<gene>
    <name evidence="3" type="ORF">E6P75_08705</name>
</gene>
<dbReference type="InterPro" id="IPR050742">
    <property type="entry name" value="Helicase_Restrict-Modif_Enz"/>
</dbReference>
<dbReference type="InterPro" id="IPR045572">
    <property type="entry name" value="RE_endonuc_C"/>
</dbReference>
<evidence type="ECO:0000259" key="1">
    <source>
        <dbReference type="Pfam" id="PF04851"/>
    </source>
</evidence>
<organism evidence="3">
    <name type="scientific">Faucicola osloensis</name>
    <name type="common">Moraxella osloensis</name>
    <dbReference type="NCBI Taxonomy" id="34062"/>
    <lineage>
        <taxon>Bacteria</taxon>
        <taxon>Pseudomonadati</taxon>
        <taxon>Pseudomonadota</taxon>
        <taxon>Gammaproteobacteria</taxon>
        <taxon>Moraxellales</taxon>
        <taxon>Moraxellaceae</taxon>
        <taxon>Faucicola</taxon>
    </lineage>
</organism>
<reference evidence="3" key="1">
    <citation type="submission" date="2019-04" db="EMBL/GenBank/DDBJ databases">
        <title>Moraxella osloensis CCUG 73412, isolated from corneal scrapings as causative agent of keratitis.</title>
        <authorList>
            <person name="Connolly G."/>
            <person name="Jaen-Luchoro D."/>
            <person name="Pinyeiro-Iglesias B."/>
            <person name="Curry A."/>
            <person name="Knowles S."/>
            <person name="Moore E.R.B."/>
        </authorList>
    </citation>
    <scope>NUCLEOTIDE SEQUENCE</scope>
    <source>
        <strain evidence="3">CCUG 73412</strain>
    </source>
</reference>
<dbReference type="PANTHER" id="PTHR47396:SF1">
    <property type="entry name" value="ATP-DEPENDENT HELICASE IRC3-RELATED"/>
    <property type="match status" value="1"/>
</dbReference>
<dbReference type="GO" id="GO:0005829">
    <property type="term" value="C:cytosol"/>
    <property type="evidence" value="ECO:0007669"/>
    <property type="project" value="TreeGrafter"/>
</dbReference>
<keyword evidence="3" id="KW-0540">Nuclease</keyword>
<comment type="caution">
    <text evidence="3">The sequence shown here is derived from an EMBL/GenBank/DDBJ whole genome shotgun (WGS) entry which is preliminary data.</text>
</comment>
<dbReference type="InterPro" id="IPR027417">
    <property type="entry name" value="P-loop_NTPase"/>
</dbReference>
<name>A0AAW6TJR7_FAUOS</name>
<dbReference type="AlphaFoldDB" id="A0AAW6TJR7"/>
<feature type="domain" description="Helicase/UvrB N-terminal" evidence="1">
    <location>
        <begin position="11"/>
        <end position="259"/>
    </location>
</feature>
<protein>
    <submittedName>
        <fullName evidence="3">Type III restriction-modification system endonuclease</fullName>
    </submittedName>
</protein>
<dbReference type="PANTHER" id="PTHR47396">
    <property type="entry name" value="TYPE I RESTRICTION ENZYME ECOKI R PROTEIN"/>
    <property type="match status" value="1"/>
</dbReference>
<dbReference type="EMBL" id="SSCJ01000007">
    <property type="protein sequence ID" value="MDI4510284.1"/>
    <property type="molecule type" value="Genomic_DNA"/>
</dbReference>
<keyword evidence="3" id="KW-0255">Endonuclease</keyword>
<sequence>MAGFNFEPNLPHQEKAIIALIKSFANVEFHSSNDYTINQYVNPKISFKATALATDIEQVQKDNGIFGTDKRSDDPVFDISMETGTGKTYTYTKTMYELNKIYGLFKFIVVVPTLSIKAGTVNFLKSDALREHFRHDFQGEYHDKQIVTYVVESKKSKKGKRSYMPESVTQFVNASHGDKSKIHVLVINQGMINSPTIQEERFDRALLGEKYDRAIDALAGVNPVVIIDEPHKFPQTGKTWKSISNLEAQFTLRYGATFNDEYKNLIYHLTAVDAFNQDLVKGVTAYVETLSGNDNAKLTLKSLDGKEAEFELSENGTKTRHILGNNDSLSSIHSAIHSLNIEKLNKTTLVLSNGIELKKGESINPYSYHESLQDSMIQKAIKEHFKLERELLTRSPRIKPLTLFFIDDIEGYRDGNELAGSLKTQFEAWVLAIAKSYLAKETDPFYKQYLQRTIKDISLTHGGYFSKDNTGNDEKIEAEINEILHDKESLLSLDNPRRFIFSKWTLREGWDNPNVFQICKLRSSGSTTSKLQEVGRGLRLPVNEHMAREKTDDFRLNYYVDFTEKDFVEELTQEINQTSASEVVPEELNNELVEQIKNHYEVSKRELSNQLYDQNLIDDDEKFLEGGYQALKDLYPDAFGTALKKGKIENTSKEDTKAKTKVRLGKYEELKELWELINQRAILEYQFEDEGNFYEKLLMDYLKQEITANNFSKTGLVTKVSKLHIHNNQAGYHSVYDDEEDFAKISTMSYGSFLRQLSEKTYIKLPTLHKAFVTLKHLKSKGEQGFDINDYLNIQTIRKFTDGIKLYLFQNAMQKFEIGYNIISNQVHPTSYTDSTGSPLNELKSGQIGLHYDNGKPDDAYLFEDVFYDSPLEKQNIKEQIKHVTVFSKIPRNSIRIPIAGGGTYSPDFAYVVETEKGQTLNLIIETKDTSSSDSLRAEENRKIKHAERLFNQMEADGLSVSFSTQFQDDLIKDIINKALENDRSS</sequence>
<dbReference type="Pfam" id="PF04851">
    <property type="entry name" value="ResIII"/>
    <property type="match status" value="1"/>
</dbReference>
<proteinExistence type="predicted"/>
<dbReference type="Gene3D" id="3.40.50.300">
    <property type="entry name" value="P-loop containing nucleotide triphosphate hydrolases"/>
    <property type="match status" value="2"/>
</dbReference>
<dbReference type="InterPro" id="IPR006935">
    <property type="entry name" value="Helicase/UvrB_N"/>
</dbReference>
<evidence type="ECO:0000259" key="2">
    <source>
        <dbReference type="Pfam" id="PF19778"/>
    </source>
</evidence>
<dbReference type="GO" id="GO:0015668">
    <property type="term" value="F:type III site-specific deoxyribonuclease activity"/>
    <property type="evidence" value="ECO:0007669"/>
    <property type="project" value="InterPro"/>
</dbReference>
<dbReference type="GO" id="GO:0003677">
    <property type="term" value="F:DNA binding"/>
    <property type="evidence" value="ECO:0007669"/>
    <property type="project" value="InterPro"/>
</dbReference>
<dbReference type="Pfam" id="PF19778">
    <property type="entry name" value="RE_endonuc"/>
    <property type="match status" value="1"/>
</dbReference>